<evidence type="ECO:0000313" key="8">
    <source>
        <dbReference type="EMBL" id="KDQ11009.1"/>
    </source>
</evidence>
<dbReference type="SUPFAM" id="SSF82199">
    <property type="entry name" value="SET domain"/>
    <property type="match status" value="1"/>
</dbReference>
<dbReference type="InterPro" id="IPR011990">
    <property type="entry name" value="TPR-like_helical_dom_sf"/>
</dbReference>
<gene>
    <name evidence="8" type="ORF">BOTBODRAFT_469989</name>
</gene>
<evidence type="ECO:0000256" key="1">
    <source>
        <dbReference type="ARBA" id="ARBA00022723"/>
    </source>
</evidence>
<keyword evidence="3" id="KW-0862">Zinc</keyword>
<dbReference type="GO" id="GO:0005634">
    <property type="term" value="C:nucleus"/>
    <property type="evidence" value="ECO:0007669"/>
    <property type="project" value="TreeGrafter"/>
</dbReference>
<dbReference type="Pfam" id="PF00856">
    <property type="entry name" value="SET"/>
    <property type="match status" value="1"/>
</dbReference>
<keyword evidence="2 4" id="KW-0863">Zinc-finger</keyword>
<dbReference type="HOGENOM" id="CLU_018406_4_1_1"/>
<dbReference type="AlphaFoldDB" id="A0A067M627"/>
<dbReference type="Gene3D" id="2.170.270.10">
    <property type="entry name" value="SET domain"/>
    <property type="match status" value="1"/>
</dbReference>
<evidence type="ECO:0000259" key="6">
    <source>
        <dbReference type="PROSITE" id="PS50280"/>
    </source>
</evidence>
<evidence type="ECO:0000256" key="3">
    <source>
        <dbReference type="ARBA" id="ARBA00022833"/>
    </source>
</evidence>
<dbReference type="PROSITE" id="PS50865">
    <property type="entry name" value="ZF_MYND_2"/>
    <property type="match status" value="1"/>
</dbReference>
<organism evidence="8 9">
    <name type="scientific">Botryobasidium botryosum (strain FD-172 SS1)</name>
    <dbReference type="NCBI Taxonomy" id="930990"/>
    <lineage>
        <taxon>Eukaryota</taxon>
        <taxon>Fungi</taxon>
        <taxon>Dikarya</taxon>
        <taxon>Basidiomycota</taxon>
        <taxon>Agaricomycotina</taxon>
        <taxon>Agaricomycetes</taxon>
        <taxon>Cantharellales</taxon>
        <taxon>Botryobasidiaceae</taxon>
        <taxon>Botryobasidium</taxon>
    </lineage>
</organism>
<dbReference type="Proteomes" id="UP000027195">
    <property type="component" value="Unassembled WGS sequence"/>
</dbReference>
<dbReference type="Gene3D" id="6.10.140.2220">
    <property type="match status" value="1"/>
</dbReference>
<dbReference type="STRING" id="930990.A0A067M627"/>
<dbReference type="InterPro" id="IPR050869">
    <property type="entry name" value="H3K4_H4K5_MeTrfase"/>
</dbReference>
<dbReference type="InParanoid" id="A0A067M627"/>
<keyword evidence="1" id="KW-0479">Metal-binding</keyword>
<dbReference type="InterPro" id="IPR001214">
    <property type="entry name" value="SET_dom"/>
</dbReference>
<protein>
    <recommendedName>
        <fullName evidence="10">MYND-type domain-containing protein</fullName>
    </recommendedName>
</protein>
<evidence type="ECO:0000256" key="2">
    <source>
        <dbReference type="ARBA" id="ARBA00022771"/>
    </source>
</evidence>
<evidence type="ECO:0008006" key="10">
    <source>
        <dbReference type="Google" id="ProtNLM"/>
    </source>
</evidence>
<evidence type="ECO:0000259" key="7">
    <source>
        <dbReference type="PROSITE" id="PS50865"/>
    </source>
</evidence>
<sequence>MASTFSALKKTRQSRLASSSAPSHVQSALTSSSNAAPAPGSTDVDLDSAGRDSTSLQSYGLYPELPRTLEILSTPTRGRGIFIRSGEDGGGAVKPGTTLLSIRPHISALSTSSLDAYCSACHAPPDPQKEGGSALKRCTRCKIIWYCSSKCQAADWAAHKPECTAIVNFQSHASSASANLDGGGNGDAGSAHQSHRIGEEGQEGGNRVPNEAVRALARMLWKKKREGGDSVWWREIEAMQSHRENIAATQHGTVAALAHTLTAYLSPTPSSHLEVLSDLGIGSARDLVDLLSKFTTNSFTLSTPSLSPIGVFISPITALINHSCAPNAVIVFPRAHPGAENRLEVIAIRDIQPGEEVLTSYIDISVPRVHRQKELKERYLFDCDCSLCSADTNGRAEPREGIWCSHGCGGVSLIPDAAQKIPSACEKCGKITQIDADELKHSIQLAEESLEKATAIEFTDPARALLLTTITYNLLLPTHPASSHPLLALTRFRIPLLINELFSLPQPTSLAEQHQRDAHVDEVCRAAAQCVAGVREVFPEGHPVRGIAIAELGKLLCVEVSPVESSDGGSTSSFETGTILSGLETTRFPRGADRLRLAFDTLLRARHELGIGFGVGGGDVGRQVEGMIQGLERELSAWRKVTSSTKVASVTSA</sequence>
<dbReference type="Gene3D" id="1.25.40.10">
    <property type="entry name" value="Tetratricopeptide repeat domain"/>
    <property type="match status" value="1"/>
</dbReference>
<feature type="compositionally biased region" description="Polar residues" evidence="5">
    <location>
        <begin position="14"/>
        <end position="35"/>
    </location>
</feature>
<dbReference type="PANTHER" id="PTHR12197:SF251">
    <property type="entry name" value="EG:BACR7C10.4 PROTEIN"/>
    <property type="match status" value="1"/>
</dbReference>
<dbReference type="FunCoup" id="A0A067M627">
    <property type="interactions" value="185"/>
</dbReference>
<proteinExistence type="predicted"/>
<dbReference type="PROSITE" id="PS50280">
    <property type="entry name" value="SET"/>
    <property type="match status" value="1"/>
</dbReference>
<dbReference type="SUPFAM" id="SSF144232">
    <property type="entry name" value="HIT/MYND zinc finger-like"/>
    <property type="match status" value="1"/>
</dbReference>
<evidence type="ECO:0000313" key="9">
    <source>
        <dbReference type="Proteomes" id="UP000027195"/>
    </source>
</evidence>
<feature type="region of interest" description="Disordered" evidence="5">
    <location>
        <begin position="1"/>
        <end position="51"/>
    </location>
</feature>
<dbReference type="EMBL" id="KL198062">
    <property type="protein sequence ID" value="KDQ11009.1"/>
    <property type="molecule type" value="Genomic_DNA"/>
</dbReference>
<feature type="domain" description="MYND-type" evidence="7">
    <location>
        <begin position="118"/>
        <end position="163"/>
    </location>
</feature>
<feature type="domain" description="SET" evidence="6">
    <location>
        <begin position="67"/>
        <end position="362"/>
    </location>
</feature>
<name>A0A067M627_BOTB1</name>
<dbReference type="SMART" id="SM00317">
    <property type="entry name" value="SET"/>
    <property type="match status" value="1"/>
</dbReference>
<accession>A0A067M627</accession>
<feature type="region of interest" description="Disordered" evidence="5">
    <location>
        <begin position="178"/>
        <end position="209"/>
    </location>
</feature>
<dbReference type="InterPro" id="IPR046341">
    <property type="entry name" value="SET_dom_sf"/>
</dbReference>
<reference evidence="9" key="1">
    <citation type="journal article" date="2014" name="Proc. Natl. Acad. Sci. U.S.A.">
        <title>Extensive sampling of basidiomycete genomes demonstrates inadequacy of the white-rot/brown-rot paradigm for wood decay fungi.</title>
        <authorList>
            <person name="Riley R."/>
            <person name="Salamov A.A."/>
            <person name="Brown D.W."/>
            <person name="Nagy L.G."/>
            <person name="Floudas D."/>
            <person name="Held B.W."/>
            <person name="Levasseur A."/>
            <person name="Lombard V."/>
            <person name="Morin E."/>
            <person name="Otillar R."/>
            <person name="Lindquist E.A."/>
            <person name="Sun H."/>
            <person name="LaButti K.M."/>
            <person name="Schmutz J."/>
            <person name="Jabbour D."/>
            <person name="Luo H."/>
            <person name="Baker S.E."/>
            <person name="Pisabarro A.G."/>
            <person name="Walton J.D."/>
            <person name="Blanchette R.A."/>
            <person name="Henrissat B."/>
            <person name="Martin F."/>
            <person name="Cullen D."/>
            <person name="Hibbett D.S."/>
            <person name="Grigoriev I.V."/>
        </authorList>
    </citation>
    <scope>NUCLEOTIDE SEQUENCE [LARGE SCALE GENOMIC DNA]</scope>
    <source>
        <strain evidence="9">FD-172 SS1</strain>
    </source>
</reference>
<dbReference type="GO" id="GO:0008270">
    <property type="term" value="F:zinc ion binding"/>
    <property type="evidence" value="ECO:0007669"/>
    <property type="project" value="UniProtKB-KW"/>
</dbReference>
<evidence type="ECO:0000256" key="4">
    <source>
        <dbReference type="PROSITE-ProRule" id="PRU00134"/>
    </source>
</evidence>
<keyword evidence="9" id="KW-1185">Reference proteome</keyword>
<dbReference type="PROSITE" id="PS01360">
    <property type="entry name" value="ZF_MYND_1"/>
    <property type="match status" value="1"/>
</dbReference>
<dbReference type="InterPro" id="IPR002893">
    <property type="entry name" value="Znf_MYND"/>
</dbReference>
<dbReference type="OrthoDB" id="265717at2759"/>
<evidence type="ECO:0000256" key="5">
    <source>
        <dbReference type="SAM" id="MobiDB-lite"/>
    </source>
</evidence>
<dbReference type="PANTHER" id="PTHR12197">
    <property type="entry name" value="HISTONE-LYSINE N-METHYLTRANSFERASE SMYD"/>
    <property type="match status" value="1"/>
</dbReference>
<dbReference type="Pfam" id="PF01753">
    <property type="entry name" value="zf-MYND"/>
    <property type="match status" value="1"/>
</dbReference>